<name>A0A0H2QMD7_9ENTE</name>
<dbReference type="Proteomes" id="UP000196503">
    <property type="component" value="Unassembled WGS sequence"/>
</dbReference>
<sequence>MTATVASIKKDLQAHIGSQIQVVVQIGRKRQSKRKGILTQTYPAVFVVDLDPEENAFERVSYSYSDILTKTVEIEYLPAI</sequence>
<dbReference type="PIRSF" id="PIRSF037257">
    <property type="entry name" value="DUF1021"/>
    <property type="match status" value="1"/>
</dbReference>
<reference evidence="3 5" key="2">
    <citation type="submission" date="2017-05" db="EMBL/GenBank/DDBJ databases">
        <title>The Genome Sequence of Enterococcus faecium 2D5_DIV0622.</title>
        <authorList>
            <consortium name="The Broad Institute Genomics Platform"/>
            <consortium name="The Broad Institute Genomic Center for Infectious Diseases"/>
            <person name="Earl A."/>
            <person name="Manson A."/>
            <person name="Schwartman J."/>
            <person name="Gilmore M."/>
            <person name="Abouelleil A."/>
            <person name="Cao P."/>
            <person name="Chapman S."/>
            <person name="Cusick C."/>
            <person name="Shea T."/>
            <person name="Young S."/>
            <person name="Neafsey D."/>
            <person name="Nusbaum C."/>
            <person name="Birren B."/>
        </authorList>
    </citation>
    <scope>NUCLEOTIDE SEQUENCE [LARGE SCALE GENOMIC DNA]</scope>
    <source>
        <strain evidence="3 5">2D5_DIV0622</strain>
    </source>
</reference>
<dbReference type="EMBL" id="JAXOGL010000007">
    <property type="protein sequence ID" value="MDZ5597708.1"/>
    <property type="molecule type" value="Genomic_DNA"/>
</dbReference>
<dbReference type="Proteomes" id="UP001290582">
    <property type="component" value="Unassembled WGS sequence"/>
</dbReference>
<dbReference type="GeneID" id="60870574"/>
<reference evidence="1" key="4">
    <citation type="submission" date="2023-12" db="EMBL/GenBank/DDBJ databases">
        <title>Molecular genomic analyses of Enterococcus cecorum from sepsis oubreaks in broilers.</title>
        <authorList>
            <person name="Rhoads D."/>
            <person name="Alrubaye A."/>
        </authorList>
    </citation>
    <scope>NUCLEOTIDE SEQUENCE</scope>
    <source>
        <strain evidence="1">1755</strain>
    </source>
</reference>
<dbReference type="Gene3D" id="2.30.30.100">
    <property type="match status" value="1"/>
</dbReference>
<comment type="caution">
    <text evidence="3">The sequence shown here is derived from an EMBL/GenBank/DDBJ whole genome shotgun (WGS) entry which is preliminary data.</text>
</comment>
<dbReference type="EMBL" id="NFLC01000003">
    <property type="protein sequence ID" value="OUQ11414.1"/>
    <property type="molecule type" value="Genomic_DNA"/>
</dbReference>
<evidence type="ECO:0000313" key="4">
    <source>
        <dbReference type="Proteomes" id="UP000196074"/>
    </source>
</evidence>
<dbReference type="PANTHER" id="PTHR40026">
    <property type="entry name" value="PROTEIN VEG"/>
    <property type="match status" value="1"/>
</dbReference>
<reference evidence="2" key="3">
    <citation type="journal article" date="2018" name="BMC Genomics">
        <title>Whole genome sequencing and function prediction of 133 gut anaerobes isolated from chicken caecum in pure cultures.</title>
        <authorList>
            <person name="Medvecky M."/>
            <person name="Cejkova D."/>
            <person name="Polansky O."/>
            <person name="Karasova D."/>
            <person name="Kubasova T."/>
            <person name="Cizek A."/>
            <person name="Rychlik I."/>
        </authorList>
    </citation>
    <scope>NUCLEOTIDE SEQUENCE</scope>
    <source>
        <strain evidence="2">An144</strain>
    </source>
</reference>
<protein>
    <submittedName>
        <fullName evidence="3">Veg family protein</fullName>
    </submittedName>
</protein>
<dbReference type="Pfam" id="PF06257">
    <property type="entry name" value="VEG"/>
    <property type="match status" value="1"/>
</dbReference>
<organism evidence="3 5">
    <name type="scientific">Enterococcus cecorum</name>
    <dbReference type="NCBI Taxonomy" id="44008"/>
    <lineage>
        <taxon>Bacteria</taxon>
        <taxon>Bacillati</taxon>
        <taxon>Bacillota</taxon>
        <taxon>Bacilli</taxon>
        <taxon>Lactobacillales</taxon>
        <taxon>Enterococcaceae</taxon>
        <taxon>Enterococcus</taxon>
    </lineage>
</organism>
<dbReference type="EMBL" id="NIBL01000002">
    <property type="protein sequence ID" value="OUZ17849.1"/>
    <property type="molecule type" value="Genomic_DNA"/>
</dbReference>
<gene>
    <name evidence="3" type="ORF">A5869_001321</name>
    <name evidence="2" type="ORF">B5E88_02710</name>
    <name evidence="1" type="ORF">U1294_05640</name>
</gene>
<dbReference type="RefSeq" id="WP_016250406.1">
    <property type="nucleotide sequence ID" value="NZ_CP010059.1"/>
</dbReference>
<dbReference type="Proteomes" id="UP000196074">
    <property type="component" value="Unassembled WGS sequence"/>
</dbReference>
<evidence type="ECO:0000313" key="5">
    <source>
        <dbReference type="Proteomes" id="UP000196503"/>
    </source>
</evidence>
<evidence type="ECO:0000313" key="2">
    <source>
        <dbReference type="EMBL" id="OUQ11414.1"/>
    </source>
</evidence>
<proteinExistence type="predicted"/>
<dbReference type="AlphaFoldDB" id="A0A0H2QMD7"/>
<accession>A0A0H2QMD7</accession>
<evidence type="ECO:0000313" key="3">
    <source>
        <dbReference type="EMBL" id="OUZ17849.1"/>
    </source>
</evidence>
<dbReference type="InterPro" id="IPR009366">
    <property type="entry name" value="Protein_Veg"/>
</dbReference>
<dbReference type="PANTHER" id="PTHR40026:SF1">
    <property type="entry name" value="PROTEIN VEG"/>
    <property type="match status" value="1"/>
</dbReference>
<evidence type="ECO:0000313" key="1">
    <source>
        <dbReference type="EMBL" id="MDZ5597708.1"/>
    </source>
</evidence>
<dbReference type="GO" id="GO:0006355">
    <property type="term" value="P:regulation of DNA-templated transcription"/>
    <property type="evidence" value="ECO:0007669"/>
    <property type="project" value="InterPro"/>
</dbReference>
<reference evidence="4" key="1">
    <citation type="submission" date="2017-04" db="EMBL/GenBank/DDBJ databases">
        <title>Function of individual gut microbiota members based on whole genome sequencing of pure cultures obtained from chicken caecum.</title>
        <authorList>
            <person name="Medvecky M."/>
            <person name="Cejkova D."/>
            <person name="Polansky O."/>
            <person name="Karasova D."/>
            <person name="Kubasova T."/>
            <person name="Cizek A."/>
            <person name="Rychlik I."/>
        </authorList>
    </citation>
    <scope>NUCLEOTIDE SEQUENCE [LARGE SCALE GENOMIC DNA]</scope>
    <source>
        <strain evidence="4">An144</strain>
    </source>
</reference>